<dbReference type="EMBL" id="JARVKF010000385">
    <property type="protein sequence ID" value="KAK9418345.1"/>
    <property type="molecule type" value="Genomic_DNA"/>
</dbReference>
<gene>
    <name evidence="1" type="ORF">SUNI508_08072</name>
</gene>
<organism evidence="1 2">
    <name type="scientific">Seiridium unicorne</name>
    <dbReference type="NCBI Taxonomy" id="138068"/>
    <lineage>
        <taxon>Eukaryota</taxon>
        <taxon>Fungi</taxon>
        <taxon>Dikarya</taxon>
        <taxon>Ascomycota</taxon>
        <taxon>Pezizomycotina</taxon>
        <taxon>Sordariomycetes</taxon>
        <taxon>Xylariomycetidae</taxon>
        <taxon>Amphisphaeriales</taxon>
        <taxon>Sporocadaceae</taxon>
        <taxon>Seiridium</taxon>
    </lineage>
</organism>
<reference evidence="1 2" key="1">
    <citation type="journal article" date="2024" name="J. Plant Pathol.">
        <title>Sequence and assembly of the genome of Seiridium unicorne, isolate CBS 538.82, causal agent of cypress canker disease.</title>
        <authorList>
            <person name="Scali E."/>
            <person name="Rocca G.D."/>
            <person name="Danti R."/>
            <person name="Garbelotto M."/>
            <person name="Barberini S."/>
            <person name="Baroncelli R."/>
            <person name="Emiliani G."/>
        </authorList>
    </citation>
    <scope>NUCLEOTIDE SEQUENCE [LARGE SCALE GENOMIC DNA]</scope>
    <source>
        <strain evidence="1 2">BM-138-508</strain>
    </source>
</reference>
<dbReference type="Proteomes" id="UP001408356">
    <property type="component" value="Unassembled WGS sequence"/>
</dbReference>
<comment type="caution">
    <text evidence="1">The sequence shown here is derived from an EMBL/GenBank/DDBJ whole genome shotgun (WGS) entry which is preliminary data.</text>
</comment>
<dbReference type="InterPro" id="IPR010349">
    <property type="entry name" value="Asparaginase_II"/>
</dbReference>
<name>A0ABR2UUL2_9PEZI</name>
<dbReference type="PANTHER" id="PTHR42110">
    <property type="entry name" value="L-ASPARAGINASE, PUTATIVE (AFU_ORTHOLOGUE AFUA_3G11890)-RELATED"/>
    <property type="match status" value="1"/>
</dbReference>
<evidence type="ECO:0000313" key="1">
    <source>
        <dbReference type="EMBL" id="KAK9418345.1"/>
    </source>
</evidence>
<protein>
    <submittedName>
        <fullName evidence="1">L-asparaginase II</fullName>
    </submittedName>
</protein>
<dbReference type="PANTHER" id="PTHR42110:SF1">
    <property type="entry name" value="L-ASPARAGINASE, PUTATIVE (AFU_ORTHOLOGUE AFUA_3G11890)-RELATED"/>
    <property type="match status" value="1"/>
</dbReference>
<sequence length="355" mass="38510">MQLHDCVITDRGGIVENRHQVHAAVVDASGKLVFSVGDPHRITLARSAAKPAQALAILETGAVAKFAFDEADLALMCASHSSEERHLQRTYSMLAKVGVKEDDLRCGGHAALSERVNRAWIRNDFVPGGAYNNCSGKHCGMIAGAKALDACVEDYHLPGHPMQVKAKQVVSDLAVRGADTNEVLWGIDGCNLPAPAFPLRSLATLYVSFADAVDKAWDVSTERERNMARIFPAMARYPEMIGGENRYCTQLIEAFEGILIGKLGADGCYGIAVRASEQTRHLGSSGALGIGVKIEDGSIEILYSVVTEIVEQLEIGTPAVRARLRHYHHLERRNTMNVVTGKVTLAFKIRPDAQV</sequence>
<proteinExistence type="predicted"/>
<evidence type="ECO:0000313" key="2">
    <source>
        <dbReference type="Proteomes" id="UP001408356"/>
    </source>
</evidence>
<keyword evidence="2" id="KW-1185">Reference proteome</keyword>
<accession>A0ABR2UUL2</accession>
<dbReference type="Pfam" id="PF06089">
    <property type="entry name" value="Asparaginase_II"/>
    <property type="match status" value="1"/>
</dbReference>